<dbReference type="Proteomes" id="UP000091857">
    <property type="component" value="Chromosome 3"/>
</dbReference>
<dbReference type="FunFam" id="3.40.50.2000:FF:000060">
    <property type="entry name" value="Glycosyltransferase"/>
    <property type="match status" value="1"/>
</dbReference>
<evidence type="ECO:0000313" key="3">
    <source>
        <dbReference type="EMBL" id="OAY53803.1"/>
    </source>
</evidence>
<keyword evidence="2" id="KW-0808">Transferase</keyword>
<protein>
    <recommendedName>
        <fullName evidence="5">Glycosyltransferase</fullName>
    </recommendedName>
</protein>
<dbReference type="PANTHER" id="PTHR48045">
    <property type="entry name" value="UDP-GLYCOSYLTRANSFERASE 72B1"/>
    <property type="match status" value="1"/>
</dbReference>
<proteinExistence type="inferred from homology"/>
<gene>
    <name evidence="3" type="ORF">MANES_03G024700v8</name>
</gene>
<dbReference type="AlphaFoldDB" id="A0A2C9W5D9"/>
<evidence type="ECO:0000256" key="2">
    <source>
        <dbReference type="ARBA" id="ARBA00022679"/>
    </source>
</evidence>
<comment type="caution">
    <text evidence="3">The sequence shown here is derived from an EMBL/GenBank/DDBJ whole genome shotgun (WGS) entry which is preliminary data.</text>
</comment>
<keyword evidence="4" id="KW-1185">Reference proteome</keyword>
<dbReference type="PANTHER" id="PTHR48045:SF34">
    <property type="entry name" value="ISOFLAVONE 7-O-GLUCOSYLTRANSFERASE 1-LIKE"/>
    <property type="match status" value="1"/>
</dbReference>
<evidence type="ECO:0000256" key="1">
    <source>
        <dbReference type="ARBA" id="ARBA00009995"/>
    </source>
</evidence>
<name>A0A2C9W5D9_MANES</name>
<dbReference type="Gramene" id="Manes.03G024700.1.v8.1">
    <property type="protein sequence ID" value="Manes.03G024700.1.v8.1.CDS.1"/>
    <property type="gene ID" value="Manes.03G024700.v8.1"/>
</dbReference>
<evidence type="ECO:0000313" key="4">
    <source>
        <dbReference type="Proteomes" id="UP000091857"/>
    </source>
</evidence>
<dbReference type="SUPFAM" id="SSF53756">
    <property type="entry name" value="UDP-Glycosyltransferase/glycogen phosphorylase"/>
    <property type="match status" value="1"/>
</dbReference>
<dbReference type="EMBL" id="CM004389">
    <property type="protein sequence ID" value="OAY53803.1"/>
    <property type="molecule type" value="Genomic_DNA"/>
</dbReference>
<organism evidence="3 4">
    <name type="scientific">Manihot esculenta</name>
    <name type="common">Cassava</name>
    <name type="synonym">Jatropha manihot</name>
    <dbReference type="NCBI Taxonomy" id="3983"/>
    <lineage>
        <taxon>Eukaryota</taxon>
        <taxon>Viridiplantae</taxon>
        <taxon>Streptophyta</taxon>
        <taxon>Embryophyta</taxon>
        <taxon>Tracheophyta</taxon>
        <taxon>Spermatophyta</taxon>
        <taxon>Magnoliopsida</taxon>
        <taxon>eudicotyledons</taxon>
        <taxon>Gunneridae</taxon>
        <taxon>Pentapetalae</taxon>
        <taxon>rosids</taxon>
        <taxon>fabids</taxon>
        <taxon>Malpighiales</taxon>
        <taxon>Euphorbiaceae</taxon>
        <taxon>Crotonoideae</taxon>
        <taxon>Manihoteae</taxon>
        <taxon>Manihot</taxon>
    </lineage>
</organism>
<dbReference type="CDD" id="cd03784">
    <property type="entry name" value="GT1_Gtf-like"/>
    <property type="match status" value="1"/>
</dbReference>
<dbReference type="InterPro" id="IPR002213">
    <property type="entry name" value="UDP_glucos_trans"/>
</dbReference>
<comment type="similarity">
    <text evidence="1">Belongs to the UDP-glycosyltransferase family.</text>
</comment>
<dbReference type="Pfam" id="PF00201">
    <property type="entry name" value="UDPGT"/>
    <property type="match status" value="1"/>
</dbReference>
<accession>A0A2C9W5D9</accession>
<sequence>MSVTTSSTPAGHVAVCAFPFTSHPLALCSLVCRLAEEAPQLHFSFLCTSRANSKISTKTTILPTNIKISDIEDGLPEGFEPEDLAQEASNFYKQFPENFKRGVDAAVEETGGKRVTSLIVDGLFSFDLGNMAEEMNVPWVAFTVPAPYDLAAWLQKDLIQQLYANAQMDHDHPEDQLIDIVPGLPPSPFKDFPHELLERNPSNQLLAQVLLSMIRKIQEASAVVMNSYEELNPLLLTNYLKSKFLNIFYVSSVTPSKLASGTDATRCLSWLDEQKSASVAYISFGTTAPLNGEEVKALAEALEEGGVPFLWSINDKFKEYLPDGFTERIGTRGKLVPWAPQRQVLEHPSIGVHVTHGGYNAVLESIMGGVPMICRSEWADNHLNAKMVEEVWGIGVRVENRLITKTGMLKCLEMILHQEEGKVRQASTALKQVFEKAAGPDGVAANHVKTLLHIISEER</sequence>
<dbReference type="OMA" id="IFACEMA"/>
<dbReference type="Gene3D" id="3.40.50.2000">
    <property type="entry name" value="Glycogen Phosphorylase B"/>
    <property type="match status" value="2"/>
</dbReference>
<dbReference type="GO" id="GO:0035251">
    <property type="term" value="F:UDP-glucosyltransferase activity"/>
    <property type="evidence" value="ECO:0000318"/>
    <property type="project" value="GO_Central"/>
</dbReference>
<reference evidence="4" key="1">
    <citation type="journal article" date="2016" name="Nat. Biotechnol.">
        <title>Sequencing wild and cultivated cassava and related species reveals extensive interspecific hybridization and genetic diversity.</title>
        <authorList>
            <person name="Bredeson J.V."/>
            <person name="Lyons J.B."/>
            <person name="Prochnik S.E."/>
            <person name="Wu G.A."/>
            <person name="Ha C.M."/>
            <person name="Edsinger-Gonzales E."/>
            <person name="Grimwood J."/>
            <person name="Schmutz J."/>
            <person name="Rabbi I.Y."/>
            <person name="Egesi C."/>
            <person name="Nauluvula P."/>
            <person name="Lebot V."/>
            <person name="Ndunguru J."/>
            <person name="Mkamilo G."/>
            <person name="Bart R.S."/>
            <person name="Setter T.L."/>
            <person name="Gleadow R.M."/>
            <person name="Kulakow P."/>
            <person name="Ferguson M.E."/>
            <person name="Rounsley S."/>
            <person name="Rokhsar D.S."/>
        </authorList>
    </citation>
    <scope>NUCLEOTIDE SEQUENCE [LARGE SCALE GENOMIC DNA]</scope>
    <source>
        <strain evidence="4">cv. AM560-2</strain>
    </source>
</reference>
<evidence type="ECO:0008006" key="5">
    <source>
        <dbReference type="Google" id="ProtNLM"/>
    </source>
</evidence>